<gene>
    <name evidence="2" type="ORF">QBC34DRAFT_475209</name>
</gene>
<feature type="domain" description="F-box" evidence="1">
    <location>
        <begin position="1"/>
        <end position="45"/>
    </location>
</feature>
<accession>A0AAV9G7W4</accession>
<dbReference type="InterPro" id="IPR001810">
    <property type="entry name" value="F-box_dom"/>
</dbReference>
<comment type="caution">
    <text evidence="2">The sequence shown here is derived from an EMBL/GenBank/DDBJ whole genome shotgun (WGS) entry which is preliminary data.</text>
</comment>
<name>A0AAV9G7W4_9PEZI</name>
<evidence type="ECO:0000313" key="3">
    <source>
        <dbReference type="Proteomes" id="UP001321760"/>
    </source>
</evidence>
<dbReference type="PROSITE" id="PS50181">
    <property type="entry name" value="FBOX"/>
    <property type="match status" value="1"/>
</dbReference>
<dbReference type="Proteomes" id="UP001321760">
    <property type="component" value="Unassembled WGS sequence"/>
</dbReference>
<reference evidence="2" key="1">
    <citation type="journal article" date="2023" name="Mol. Phylogenet. Evol.">
        <title>Genome-scale phylogeny and comparative genomics of the fungal order Sordariales.</title>
        <authorList>
            <person name="Hensen N."/>
            <person name="Bonometti L."/>
            <person name="Westerberg I."/>
            <person name="Brannstrom I.O."/>
            <person name="Guillou S."/>
            <person name="Cros-Aarteil S."/>
            <person name="Calhoun S."/>
            <person name="Haridas S."/>
            <person name="Kuo A."/>
            <person name="Mondo S."/>
            <person name="Pangilinan J."/>
            <person name="Riley R."/>
            <person name="LaButti K."/>
            <person name="Andreopoulos B."/>
            <person name="Lipzen A."/>
            <person name="Chen C."/>
            <person name="Yan M."/>
            <person name="Daum C."/>
            <person name="Ng V."/>
            <person name="Clum A."/>
            <person name="Steindorff A."/>
            <person name="Ohm R.A."/>
            <person name="Martin F."/>
            <person name="Silar P."/>
            <person name="Natvig D.O."/>
            <person name="Lalanne C."/>
            <person name="Gautier V."/>
            <person name="Ament-Velasquez S.L."/>
            <person name="Kruys A."/>
            <person name="Hutchinson M.I."/>
            <person name="Powell A.J."/>
            <person name="Barry K."/>
            <person name="Miller A.N."/>
            <person name="Grigoriev I.V."/>
            <person name="Debuchy R."/>
            <person name="Gladieux P."/>
            <person name="Hiltunen Thoren M."/>
            <person name="Johannesson H."/>
        </authorList>
    </citation>
    <scope>NUCLEOTIDE SEQUENCE</scope>
    <source>
        <strain evidence="2">PSN243</strain>
    </source>
</reference>
<evidence type="ECO:0000259" key="1">
    <source>
        <dbReference type="PROSITE" id="PS50181"/>
    </source>
</evidence>
<dbReference type="AlphaFoldDB" id="A0AAV9G7W4"/>
<dbReference type="EMBL" id="MU865980">
    <property type="protein sequence ID" value="KAK4444179.1"/>
    <property type="molecule type" value="Genomic_DNA"/>
</dbReference>
<proteinExistence type="predicted"/>
<protein>
    <recommendedName>
        <fullName evidence="1">F-box domain-containing protein</fullName>
    </recommendedName>
</protein>
<reference evidence="2" key="2">
    <citation type="submission" date="2023-05" db="EMBL/GenBank/DDBJ databases">
        <authorList>
            <consortium name="Lawrence Berkeley National Laboratory"/>
            <person name="Steindorff A."/>
            <person name="Hensen N."/>
            <person name="Bonometti L."/>
            <person name="Westerberg I."/>
            <person name="Brannstrom I.O."/>
            <person name="Guillou S."/>
            <person name="Cros-Aarteil S."/>
            <person name="Calhoun S."/>
            <person name="Haridas S."/>
            <person name="Kuo A."/>
            <person name="Mondo S."/>
            <person name="Pangilinan J."/>
            <person name="Riley R."/>
            <person name="Labutti K."/>
            <person name="Andreopoulos B."/>
            <person name="Lipzen A."/>
            <person name="Chen C."/>
            <person name="Yanf M."/>
            <person name="Daum C."/>
            <person name="Ng V."/>
            <person name="Clum A."/>
            <person name="Ohm R."/>
            <person name="Martin F."/>
            <person name="Silar P."/>
            <person name="Natvig D."/>
            <person name="Lalanne C."/>
            <person name="Gautier V."/>
            <person name="Ament-Velasquez S.L."/>
            <person name="Kruys A."/>
            <person name="Hutchinson M.I."/>
            <person name="Powell A.J."/>
            <person name="Barry K."/>
            <person name="Miller A.N."/>
            <person name="Grigoriev I.V."/>
            <person name="Debuchy R."/>
            <person name="Gladieux P."/>
            <person name="Thoren M.H."/>
            <person name="Johannesson H."/>
        </authorList>
    </citation>
    <scope>NUCLEOTIDE SEQUENCE</scope>
    <source>
        <strain evidence="2">PSN243</strain>
    </source>
</reference>
<keyword evidence="3" id="KW-1185">Reference proteome</keyword>
<sequence>MGFDKVPSEIVDQICELVPLSGLQNLRLVCRRVGGIAAIHVFRRAVVTTSASSLEKLGAIANHTIYSHHVRELFHASEFIILRGSQLQDEPLTFYEYVGWCRELENTRIAEYHRGYRTLPEEPRRLKPSQLKANYEVYKRIWEDQHHVLRCRHDAEVLTKLLPKLPNLTSFIVQDLGVESRERVGSLYLRELSVNRYGPPAYEALRKAKVLADAIVANSINPTRFCHDYLHHLFFDPRVNKNTLDGLIPLLGNLTHFEIGIRVTSEEYGLTSQLCTSTLRQHALQAMVAAMGNLEVLGLSFSEPFLLNHGEPMSSFCAAIHDIIPAHQSFARLKRLCLSGVETTADELVGLYTRHRDTLRVLRLANISLAEGSWYDLLPALKGVLGRETIQEIGFEGAICFSGPNEGKGGWWLDASAPYRMRAATEVDYEDVAVAPSLGQRLVEYLLSNEETELPLNWRNSLHERYFPMSDNFGEEHFDLDFWTGTMERIMRGREP</sequence>
<evidence type="ECO:0000313" key="2">
    <source>
        <dbReference type="EMBL" id="KAK4444179.1"/>
    </source>
</evidence>
<organism evidence="2 3">
    <name type="scientific">Podospora aff. communis PSN243</name>
    <dbReference type="NCBI Taxonomy" id="3040156"/>
    <lineage>
        <taxon>Eukaryota</taxon>
        <taxon>Fungi</taxon>
        <taxon>Dikarya</taxon>
        <taxon>Ascomycota</taxon>
        <taxon>Pezizomycotina</taxon>
        <taxon>Sordariomycetes</taxon>
        <taxon>Sordariomycetidae</taxon>
        <taxon>Sordariales</taxon>
        <taxon>Podosporaceae</taxon>
        <taxon>Podospora</taxon>
    </lineage>
</organism>